<keyword evidence="9" id="KW-0902">Two-component regulatory system</keyword>
<name>A0A923PN97_9BACT</name>
<dbReference type="PROSITE" id="PS50109">
    <property type="entry name" value="HIS_KIN"/>
    <property type="match status" value="1"/>
</dbReference>
<organism evidence="13 14">
    <name type="scientific">Neolewinella lacunae</name>
    <dbReference type="NCBI Taxonomy" id="1517758"/>
    <lineage>
        <taxon>Bacteria</taxon>
        <taxon>Pseudomonadati</taxon>
        <taxon>Bacteroidota</taxon>
        <taxon>Saprospiria</taxon>
        <taxon>Saprospirales</taxon>
        <taxon>Lewinellaceae</taxon>
        <taxon>Neolewinella</taxon>
    </lineage>
</organism>
<evidence type="ECO:0000313" key="13">
    <source>
        <dbReference type="EMBL" id="MBC6994801.1"/>
    </source>
</evidence>
<evidence type="ECO:0000256" key="1">
    <source>
        <dbReference type="ARBA" id="ARBA00000085"/>
    </source>
</evidence>
<keyword evidence="10" id="KW-0472">Membrane</keyword>
<dbReference type="InterPro" id="IPR036890">
    <property type="entry name" value="HATPase_C_sf"/>
</dbReference>
<evidence type="ECO:0000256" key="3">
    <source>
        <dbReference type="ARBA" id="ARBA00012438"/>
    </source>
</evidence>
<evidence type="ECO:0000256" key="7">
    <source>
        <dbReference type="ARBA" id="ARBA00022777"/>
    </source>
</evidence>
<evidence type="ECO:0000256" key="5">
    <source>
        <dbReference type="ARBA" id="ARBA00022679"/>
    </source>
</evidence>
<sequence length="433" mass="47769">MSSSAKYILYLTVLHLALGVVAYYAFQPQGLLVLLAELVLLFSAYVAYRIHRSIIAPVQLLARGAAALEDQDFSVKLLPTGSREMDRVANIYNRMIDQLRDERVAGMQREEFLDRLINAAELGVAILDFDGRVESMNAWLEAKCAQEAFRVQVLNAALASTTPAVQEHAASDVHRQDVLIGPDNRRYRVEAANFVDRGFERGFLIVQDVTAELFAAEKEAYGKVIRMMAHEVNNSNAAIVSVLRSLLEVATEEDVALGALSKDYLPAVINRAENMTTFMRNFARVIRLPAADLKKTDLNALLRRTGEVMQPVLREANISLEFALTPDPLWIQADATQLEQVVINALTNARESIGQNGIIRVSSASFPASLVIADNGPGIVPAARGQLFKPFFSTKPSGQGVGLTLSRDILEAHRATYQLDTEADGWTRLRIGF</sequence>
<dbReference type="SUPFAM" id="SSF55874">
    <property type="entry name" value="ATPase domain of HSP90 chaperone/DNA topoisomerase II/histidine kinase"/>
    <property type="match status" value="1"/>
</dbReference>
<dbReference type="Proteomes" id="UP000650081">
    <property type="component" value="Unassembled WGS sequence"/>
</dbReference>
<dbReference type="GO" id="GO:0000160">
    <property type="term" value="P:phosphorelay signal transduction system"/>
    <property type="evidence" value="ECO:0007669"/>
    <property type="project" value="UniProtKB-KW"/>
</dbReference>
<dbReference type="InterPro" id="IPR005467">
    <property type="entry name" value="His_kinase_dom"/>
</dbReference>
<evidence type="ECO:0000259" key="12">
    <source>
        <dbReference type="PROSITE" id="PS50885"/>
    </source>
</evidence>
<evidence type="ECO:0000313" key="14">
    <source>
        <dbReference type="Proteomes" id="UP000650081"/>
    </source>
</evidence>
<dbReference type="CDD" id="cd06225">
    <property type="entry name" value="HAMP"/>
    <property type="match status" value="1"/>
</dbReference>
<dbReference type="InterPro" id="IPR003660">
    <property type="entry name" value="HAMP_dom"/>
</dbReference>
<dbReference type="InterPro" id="IPR004358">
    <property type="entry name" value="Sig_transdc_His_kin-like_C"/>
</dbReference>
<dbReference type="Gene3D" id="3.30.565.10">
    <property type="entry name" value="Histidine kinase-like ATPase, C-terminal domain"/>
    <property type="match status" value="1"/>
</dbReference>
<proteinExistence type="predicted"/>
<dbReference type="PRINTS" id="PR00344">
    <property type="entry name" value="BCTRLSENSOR"/>
</dbReference>
<keyword evidence="10" id="KW-0812">Transmembrane</keyword>
<keyword evidence="8" id="KW-0067">ATP-binding</keyword>
<dbReference type="RefSeq" id="WP_187466871.1">
    <property type="nucleotide sequence ID" value="NZ_JACSIT010000104.1"/>
</dbReference>
<keyword evidence="5" id="KW-0808">Transferase</keyword>
<evidence type="ECO:0000256" key="6">
    <source>
        <dbReference type="ARBA" id="ARBA00022741"/>
    </source>
</evidence>
<reference evidence="13" key="1">
    <citation type="submission" date="2020-08" db="EMBL/GenBank/DDBJ databases">
        <title>Lewinella bacteria from marine environments.</title>
        <authorList>
            <person name="Zhong Y."/>
        </authorList>
    </citation>
    <scope>NUCLEOTIDE SEQUENCE</scope>
    <source>
        <strain evidence="13">KCTC 42187</strain>
    </source>
</reference>
<evidence type="ECO:0000256" key="9">
    <source>
        <dbReference type="ARBA" id="ARBA00023012"/>
    </source>
</evidence>
<dbReference type="EC" id="2.7.13.3" evidence="3"/>
<dbReference type="Pfam" id="PF02518">
    <property type="entry name" value="HATPase_c"/>
    <property type="match status" value="1"/>
</dbReference>
<evidence type="ECO:0000256" key="8">
    <source>
        <dbReference type="ARBA" id="ARBA00022840"/>
    </source>
</evidence>
<dbReference type="GO" id="GO:0005524">
    <property type="term" value="F:ATP binding"/>
    <property type="evidence" value="ECO:0007669"/>
    <property type="project" value="UniProtKB-KW"/>
</dbReference>
<evidence type="ECO:0000256" key="2">
    <source>
        <dbReference type="ARBA" id="ARBA00004370"/>
    </source>
</evidence>
<accession>A0A923PN97</accession>
<dbReference type="EMBL" id="JACSIT010000104">
    <property type="protein sequence ID" value="MBC6994801.1"/>
    <property type="molecule type" value="Genomic_DNA"/>
</dbReference>
<feature type="domain" description="Histidine kinase" evidence="11">
    <location>
        <begin position="227"/>
        <end position="433"/>
    </location>
</feature>
<evidence type="ECO:0000256" key="10">
    <source>
        <dbReference type="SAM" id="Phobius"/>
    </source>
</evidence>
<evidence type="ECO:0000256" key="4">
    <source>
        <dbReference type="ARBA" id="ARBA00022553"/>
    </source>
</evidence>
<dbReference type="SMART" id="SM00387">
    <property type="entry name" value="HATPase_c"/>
    <property type="match status" value="1"/>
</dbReference>
<comment type="subcellular location">
    <subcellularLocation>
        <location evidence="2">Membrane</location>
    </subcellularLocation>
</comment>
<feature type="domain" description="HAMP" evidence="12">
    <location>
        <begin position="52"/>
        <end position="104"/>
    </location>
</feature>
<keyword evidence="6" id="KW-0547">Nucleotide-binding</keyword>
<dbReference type="InterPro" id="IPR003594">
    <property type="entry name" value="HATPase_dom"/>
</dbReference>
<keyword evidence="7" id="KW-0418">Kinase</keyword>
<keyword evidence="14" id="KW-1185">Reference proteome</keyword>
<dbReference type="GO" id="GO:0004673">
    <property type="term" value="F:protein histidine kinase activity"/>
    <property type="evidence" value="ECO:0007669"/>
    <property type="project" value="UniProtKB-EC"/>
</dbReference>
<dbReference type="AlphaFoldDB" id="A0A923PN97"/>
<feature type="transmembrane region" description="Helical" evidence="10">
    <location>
        <begin position="7"/>
        <end position="25"/>
    </location>
</feature>
<dbReference type="SMART" id="SM00304">
    <property type="entry name" value="HAMP"/>
    <property type="match status" value="1"/>
</dbReference>
<comment type="caution">
    <text evidence="13">The sequence shown here is derived from an EMBL/GenBank/DDBJ whole genome shotgun (WGS) entry which is preliminary data.</text>
</comment>
<dbReference type="Gene3D" id="6.10.340.10">
    <property type="match status" value="1"/>
</dbReference>
<evidence type="ECO:0000259" key="11">
    <source>
        <dbReference type="PROSITE" id="PS50109"/>
    </source>
</evidence>
<dbReference type="PROSITE" id="PS50885">
    <property type="entry name" value="HAMP"/>
    <property type="match status" value="1"/>
</dbReference>
<gene>
    <name evidence="13" type="ORF">H9S92_11535</name>
</gene>
<dbReference type="GO" id="GO:0016020">
    <property type="term" value="C:membrane"/>
    <property type="evidence" value="ECO:0007669"/>
    <property type="project" value="UniProtKB-SubCell"/>
</dbReference>
<keyword evidence="4" id="KW-0597">Phosphoprotein</keyword>
<protein>
    <recommendedName>
        <fullName evidence="3">histidine kinase</fullName>
        <ecNumber evidence="3">2.7.13.3</ecNumber>
    </recommendedName>
</protein>
<dbReference type="Pfam" id="PF00672">
    <property type="entry name" value="HAMP"/>
    <property type="match status" value="1"/>
</dbReference>
<dbReference type="PANTHER" id="PTHR43065:SF10">
    <property type="entry name" value="PEROXIDE STRESS-ACTIVATED HISTIDINE KINASE MAK3"/>
    <property type="match status" value="1"/>
</dbReference>
<dbReference type="PANTHER" id="PTHR43065">
    <property type="entry name" value="SENSOR HISTIDINE KINASE"/>
    <property type="match status" value="1"/>
</dbReference>
<comment type="catalytic activity">
    <reaction evidence="1">
        <text>ATP + protein L-histidine = ADP + protein N-phospho-L-histidine.</text>
        <dbReference type="EC" id="2.7.13.3"/>
    </reaction>
</comment>
<keyword evidence="10" id="KW-1133">Transmembrane helix</keyword>